<dbReference type="InterPro" id="IPR027417">
    <property type="entry name" value="P-loop_NTPase"/>
</dbReference>
<feature type="domain" description="SNF2 N-terminal" evidence="2">
    <location>
        <begin position="353"/>
        <end position="481"/>
    </location>
</feature>
<dbReference type="PANTHER" id="PTHR27006:SF578">
    <property type="entry name" value="RECEPTOR-LIKE SERINE_THREONINE-PROTEIN KINASE"/>
    <property type="match status" value="1"/>
</dbReference>
<dbReference type="GO" id="GO:0005524">
    <property type="term" value="F:ATP binding"/>
    <property type="evidence" value="ECO:0007669"/>
    <property type="project" value="InterPro"/>
</dbReference>
<reference evidence="3" key="2">
    <citation type="submission" date="2019-07" db="EMBL/GenBank/DDBJ databases">
        <authorList>
            <person name="Seetharam A."/>
            <person name="Woodhouse M."/>
            <person name="Cannon E."/>
        </authorList>
    </citation>
    <scope>NUCLEOTIDE SEQUENCE [LARGE SCALE GENOMIC DNA]</scope>
    <source>
        <strain evidence="3">cv. B73</strain>
    </source>
</reference>
<dbReference type="InterPro" id="IPR038718">
    <property type="entry name" value="SNF2-like_sf"/>
</dbReference>
<dbReference type="AlphaFoldDB" id="A0A804U7P7"/>
<evidence type="ECO:0000259" key="2">
    <source>
        <dbReference type="Pfam" id="PF00176"/>
    </source>
</evidence>
<dbReference type="SUPFAM" id="SSF56112">
    <property type="entry name" value="Protein kinase-like (PK-like)"/>
    <property type="match status" value="2"/>
</dbReference>
<dbReference type="Pfam" id="PF00176">
    <property type="entry name" value="SNF2-rel_dom"/>
    <property type="match status" value="1"/>
</dbReference>
<evidence type="ECO:0000256" key="1">
    <source>
        <dbReference type="SAM" id="MobiDB-lite"/>
    </source>
</evidence>
<dbReference type="FunFam" id="3.30.200.20:FF:001354">
    <property type="entry name" value="Uncharacterized protein"/>
    <property type="match status" value="1"/>
</dbReference>
<dbReference type="EnsemblPlants" id="Zm00001eb234580_T001">
    <property type="protein sequence ID" value="Zm00001eb234580_P001"/>
    <property type="gene ID" value="Zm00001eb234580"/>
</dbReference>
<keyword evidence="4" id="KW-1185">Reference proteome</keyword>
<feature type="region of interest" description="Disordered" evidence="1">
    <location>
        <begin position="70"/>
        <end position="106"/>
    </location>
</feature>
<dbReference type="Gene3D" id="1.10.510.10">
    <property type="entry name" value="Transferase(Phosphotransferase) domain 1"/>
    <property type="match status" value="1"/>
</dbReference>
<organism evidence="3 4">
    <name type="scientific">Zea mays</name>
    <name type="common">Maize</name>
    <dbReference type="NCBI Taxonomy" id="4577"/>
    <lineage>
        <taxon>Eukaryota</taxon>
        <taxon>Viridiplantae</taxon>
        <taxon>Streptophyta</taxon>
        <taxon>Embryophyta</taxon>
        <taxon>Tracheophyta</taxon>
        <taxon>Spermatophyta</taxon>
        <taxon>Magnoliopsida</taxon>
        <taxon>Liliopsida</taxon>
        <taxon>Poales</taxon>
        <taxon>Poaceae</taxon>
        <taxon>PACMAD clade</taxon>
        <taxon>Panicoideae</taxon>
        <taxon>Andropogonodae</taxon>
        <taxon>Andropogoneae</taxon>
        <taxon>Tripsacinae</taxon>
        <taxon>Zea</taxon>
    </lineage>
</organism>
<accession>A0A804U7P7</accession>
<reference evidence="3" key="3">
    <citation type="submission" date="2021-05" db="UniProtKB">
        <authorList>
            <consortium name="EnsemblPlants"/>
        </authorList>
    </citation>
    <scope>IDENTIFICATION</scope>
    <source>
        <strain evidence="3">cv. B73</strain>
    </source>
</reference>
<dbReference type="Proteomes" id="UP000007305">
    <property type="component" value="Chromosome 5"/>
</dbReference>
<dbReference type="Gramene" id="Zm00001eb234580_T001">
    <property type="protein sequence ID" value="Zm00001eb234580_P001"/>
    <property type="gene ID" value="Zm00001eb234580"/>
</dbReference>
<dbReference type="Gene3D" id="3.40.50.10810">
    <property type="entry name" value="Tandem AAA-ATPase domain"/>
    <property type="match status" value="1"/>
</dbReference>
<name>A0A804U7P7_MAIZE</name>
<evidence type="ECO:0000313" key="4">
    <source>
        <dbReference type="Proteomes" id="UP000007305"/>
    </source>
</evidence>
<protein>
    <recommendedName>
        <fullName evidence="2">SNF2 N-terminal domain-containing protein</fullName>
    </recommendedName>
</protein>
<dbReference type="InterPro" id="IPR000330">
    <property type="entry name" value="SNF2_N"/>
</dbReference>
<dbReference type="PANTHER" id="PTHR27006">
    <property type="entry name" value="PROMASTIGOTE SURFACE ANTIGEN PROTEIN PSA"/>
    <property type="match status" value="1"/>
</dbReference>
<dbReference type="Gene3D" id="3.40.50.300">
    <property type="entry name" value="P-loop containing nucleotide triphosphate hydrolases"/>
    <property type="match status" value="1"/>
</dbReference>
<dbReference type="GO" id="GO:0008237">
    <property type="term" value="F:metallopeptidase activity"/>
    <property type="evidence" value="ECO:0007669"/>
    <property type="project" value="InterPro"/>
</dbReference>
<dbReference type="Gene3D" id="3.30.200.20">
    <property type="entry name" value="Phosphorylase Kinase, domain 1"/>
    <property type="match status" value="1"/>
</dbReference>
<dbReference type="FunFam" id="3.40.50.10810:FF:000085">
    <property type="entry name" value="Transcription regulatory protein SNF2"/>
    <property type="match status" value="1"/>
</dbReference>
<dbReference type="InParanoid" id="A0A804U7P7"/>
<evidence type="ECO:0000313" key="3">
    <source>
        <dbReference type="EnsemblPlants" id="Zm00001eb234580_P001"/>
    </source>
</evidence>
<dbReference type="InterPro" id="IPR011009">
    <property type="entry name" value="Kinase-like_dom_sf"/>
</dbReference>
<sequence length="739" mass="81446">MRQIITIRLVASASSLLHPSIATAPLSAPLFVPSSSTTGFIRAVIGNGSGLPTPPSTSPTPPPLALWRFGWPQSPRSRPQRLAPPSDLRTWGPNSPCASDVDEPATDDDVASSLLEMGALVLSTADPLTKARRTHAAFSRWAVGLPVGQATTPYHPKRKDCLVEHAPYARPSSPAEEPEKKTVKPASALASWLGLGSTEADRLTIATWSAPPSSPRSCETWVYPVPLARSPPKPPSPGNLRLTLSSSASSTARKYTPERRQKFIRGQRSNHEKIHTATMKILMYQLCNSVAFVHDPKVLHRELKLHILLKDHKTMVLKIANLSLSHAIRPEMVVGWYHSHPGFGCWLSGVDINTQQELWSLLEFMMPDIFATGDVDLKKLLNAEDRELISQIKSILGPFILRRLKSNVMQQLVPKIQHVKFVVMGTEQSEAYKNAINEYRAACQARSAKSSDGISNNIAGLIPKRQISNYFTQFRKIANHPLVIRCIYGDKDVDRIARLLYPKGAFGFECSLERAIQELKNYSDFNIHQLLLSYGDVGTKGALKDEHVFASAKCQHLLAGMVGKNSMKVARDLAMQEGTLVDGIKEVVLSPAHALSLIAAGEVSNVGVHHSFTVPPLPPAGVPPLRIQAQRRCSTSIRFDDDVEDGKSHELKVYSLDRIRAVTINFSDSNKLGEGGFGPVYMGTLPGGEVAVKRLCRNSGQGLEEFKNEREEKIQVYEYMPSKSLDAFLFNPEKQRLLD</sequence>
<proteinExistence type="predicted"/>
<reference evidence="4" key="1">
    <citation type="journal article" date="2009" name="Science">
        <title>The B73 maize genome: complexity, diversity, and dynamics.</title>
        <authorList>
            <person name="Schnable P.S."/>
            <person name="Ware D."/>
            <person name="Fulton R.S."/>
            <person name="Stein J.C."/>
            <person name="Wei F."/>
            <person name="Pasternak S."/>
            <person name="Liang C."/>
            <person name="Zhang J."/>
            <person name="Fulton L."/>
            <person name="Graves T.A."/>
            <person name="Minx P."/>
            <person name="Reily A.D."/>
            <person name="Courtney L."/>
            <person name="Kruchowski S.S."/>
            <person name="Tomlinson C."/>
            <person name="Strong C."/>
            <person name="Delehaunty K."/>
            <person name="Fronick C."/>
            <person name="Courtney B."/>
            <person name="Rock S.M."/>
            <person name="Belter E."/>
            <person name="Du F."/>
            <person name="Kim K."/>
            <person name="Abbott R.M."/>
            <person name="Cotton M."/>
            <person name="Levy A."/>
            <person name="Marchetto P."/>
            <person name="Ochoa K."/>
            <person name="Jackson S.M."/>
            <person name="Gillam B."/>
            <person name="Chen W."/>
            <person name="Yan L."/>
            <person name="Higginbotham J."/>
            <person name="Cardenas M."/>
            <person name="Waligorski J."/>
            <person name="Applebaum E."/>
            <person name="Phelps L."/>
            <person name="Falcone J."/>
            <person name="Kanchi K."/>
            <person name="Thane T."/>
            <person name="Scimone A."/>
            <person name="Thane N."/>
            <person name="Henke J."/>
            <person name="Wang T."/>
            <person name="Ruppert J."/>
            <person name="Shah N."/>
            <person name="Rotter K."/>
            <person name="Hodges J."/>
            <person name="Ingenthron E."/>
            <person name="Cordes M."/>
            <person name="Kohlberg S."/>
            <person name="Sgro J."/>
            <person name="Delgado B."/>
            <person name="Mead K."/>
            <person name="Chinwalla A."/>
            <person name="Leonard S."/>
            <person name="Crouse K."/>
            <person name="Collura K."/>
            <person name="Kudrna D."/>
            <person name="Currie J."/>
            <person name="He R."/>
            <person name="Angelova A."/>
            <person name="Rajasekar S."/>
            <person name="Mueller T."/>
            <person name="Lomeli R."/>
            <person name="Scara G."/>
            <person name="Ko A."/>
            <person name="Delaney K."/>
            <person name="Wissotski M."/>
            <person name="Lopez G."/>
            <person name="Campos D."/>
            <person name="Braidotti M."/>
            <person name="Ashley E."/>
            <person name="Golser W."/>
            <person name="Kim H."/>
            <person name="Lee S."/>
            <person name="Lin J."/>
            <person name="Dujmic Z."/>
            <person name="Kim W."/>
            <person name="Talag J."/>
            <person name="Zuccolo A."/>
            <person name="Fan C."/>
            <person name="Sebastian A."/>
            <person name="Kramer M."/>
            <person name="Spiegel L."/>
            <person name="Nascimento L."/>
            <person name="Zutavern T."/>
            <person name="Miller B."/>
            <person name="Ambroise C."/>
            <person name="Muller S."/>
            <person name="Spooner W."/>
            <person name="Narechania A."/>
            <person name="Ren L."/>
            <person name="Wei S."/>
            <person name="Kumari S."/>
            <person name="Faga B."/>
            <person name="Levy M.J."/>
            <person name="McMahan L."/>
            <person name="Van Buren P."/>
            <person name="Vaughn M.W."/>
            <person name="Ying K."/>
            <person name="Yeh C.-T."/>
            <person name="Emrich S.J."/>
            <person name="Jia Y."/>
            <person name="Kalyanaraman A."/>
            <person name="Hsia A.-P."/>
            <person name="Barbazuk W.B."/>
            <person name="Baucom R.S."/>
            <person name="Brutnell T.P."/>
            <person name="Carpita N.C."/>
            <person name="Chaparro C."/>
            <person name="Chia J.-M."/>
            <person name="Deragon J.-M."/>
            <person name="Estill J.C."/>
            <person name="Fu Y."/>
            <person name="Jeddeloh J.A."/>
            <person name="Han Y."/>
            <person name="Lee H."/>
            <person name="Li P."/>
            <person name="Lisch D.R."/>
            <person name="Liu S."/>
            <person name="Liu Z."/>
            <person name="Nagel D.H."/>
            <person name="McCann M.C."/>
            <person name="SanMiguel P."/>
            <person name="Myers A.M."/>
            <person name="Nettleton D."/>
            <person name="Nguyen J."/>
            <person name="Penning B.W."/>
            <person name="Ponnala L."/>
            <person name="Schneider K.L."/>
            <person name="Schwartz D.C."/>
            <person name="Sharma A."/>
            <person name="Soderlund C."/>
            <person name="Springer N.M."/>
            <person name="Sun Q."/>
            <person name="Wang H."/>
            <person name="Waterman M."/>
            <person name="Westerman R."/>
            <person name="Wolfgruber T.K."/>
            <person name="Yang L."/>
            <person name="Yu Y."/>
            <person name="Zhang L."/>
            <person name="Zhou S."/>
            <person name="Zhu Q."/>
            <person name="Bennetzen J.L."/>
            <person name="Dawe R.K."/>
            <person name="Jiang J."/>
            <person name="Jiang N."/>
            <person name="Presting G.G."/>
            <person name="Wessler S.R."/>
            <person name="Aluru S."/>
            <person name="Martienssen R.A."/>
            <person name="Clifton S.W."/>
            <person name="McCombie W.R."/>
            <person name="Wing R.A."/>
            <person name="Wilson R.K."/>
        </authorList>
    </citation>
    <scope>NUCLEOTIDE SEQUENCE [LARGE SCALE GENOMIC DNA]</scope>
    <source>
        <strain evidence="4">cv. B73</strain>
    </source>
</reference>